<reference evidence="2" key="2">
    <citation type="submission" date="2023-05" db="EMBL/GenBank/DDBJ databases">
        <authorList>
            <consortium name="Lawrence Berkeley National Laboratory"/>
            <person name="Steindorff A."/>
            <person name="Hensen N."/>
            <person name="Bonometti L."/>
            <person name="Westerberg I."/>
            <person name="Brannstrom I.O."/>
            <person name="Guillou S."/>
            <person name="Cros-Aarteil S."/>
            <person name="Calhoun S."/>
            <person name="Haridas S."/>
            <person name="Kuo A."/>
            <person name="Mondo S."/>
            <person name="Pangilinan J."/>
            <person name="Riley R."/>
            <person name="Labutti K."/>
            <person name="Andreopoulos B."/>
            <person name="Lipzen A."/>
            <person name="Chen C."/>
            <person name="Yanf M."/>
            <person name="Daum C."/>
            <person name="Ng V."/>
            <person name="Clum A."/>
            <person name="Ohm R."/>
            <person name="Martin F."/>
            <person name="Silar P."/>
            <person name="Natvig D."/>
            <person name="Lalanne C."/>
            <person name="Gautier V."/>
            <person name="Ament-Velasquez S.L."/>
            <person name="Kruys A."/>
            <person name="Hutchinson M.I."/>
            <person name="Powell A.J."/>
            <person name="Barry K."/>
            <person name="Miller A.N."/>
            <person name="Grigoriev I.V."/>
            <person name="Debuchy R."/>
            <person name="Gladieux P."/>
            <person name="Thoren M.H."/>
            <person name="Johannesson H."/>
        </authorList>
    </citation>
    <scope>NUCLEOTIDE SEQUENCE</scope>
    <source>
        <strain evidence="2">PSN243</strain>
    </source>
</reference>
<proteinExistence type="predicted"/>
<feature type="compositionally biased region" description="Basic and acidic residues" evidence="1">
    <location>
        <begin position="72"/>
        <end position="122"/>
    </location>
</feature>
<evidence type="ECO:0000256" key="1">
    <source>
        <dbReference type="SAM" id="MobiDB-lite"/>
    </source>
</evidence>
<feature type="region of interest" description="Disordered" evidence="1">
    <location>
        <begin position="63"/>
        <end position="162"/>
    </location>
</feature>
<keyword evidence="3" id="KW-1185">Reference proteome</keyword>
<protein>
    <submittedName>
        <fullName evidence="2">Uncharacterized protein</fullName>
    </submittedName>
</protein>
<organism evidence="2 3">
    <name type="scientific">Podospora aff. communis PSN243</name>
    <dbReference type="NCBI Taxonomy" id="3040156"/>
    <lineage>
        <taxon>Eukaryota</taxon>
        <taxon>Fungi</taxon>
        <taxon>Dikarya</taxon>
        <taxon>Ascomycota</taxon>
        <taxon>Pezizomycotina</taxon>
        <taxon>Sordariomycetes</taxon>
        <taxon>Sordariomycetidae</taxon>
        <taxon>Sordariales</taxon>
        <taxon>Podosporaceae</taxon>
        <taxon>Podospora</taxon>
    </lineage>
</organism>
<feature type="region of interest" description="Disordered" evidence="1">
    <location>
        <begin position="20"/>
        <end position="45"/>
    </location>
</feature>
<name>A0AAV9GT86_9PEZI</name>
<evidence type="ECO:0000313" key="2">
    <source>
        <dbReference type="EMBL" id="KAK4451928.1"/>
    </source>
</evidence>
<sequence>MSASRVLGLHLSRATGRPALSRWAGTRPTVSRRGYASSHGKPSSDTTWLITSVAVSLPIGFYIWRQGPGRPKPPDSVHGSHKEHGKEHGEGHGEEPKEDLKDGPKAEPKKEPKEKGGDEKSKSGKSGESSGGPTKEMDDNQENQAAKLTDKPASKRVDPTET</sequence>
<feature type="compositionally biased region" description="Low complexity" evidence="1">
    <location>
        <begin position="124"/>
        <end position="133"/>
    </location>
</feature>
<reference evidence="2" key="1">
    <citation type="journal article" date="2023" name="Mol. Phylogenet. Evol.">
        <title>Genome-scale phylogeny and comparative genomics of the fungal order Sordariales.</title>
        <authorList>
            <person name="Hensen N."/>
            <person name="Bonometti L."/>
            <person name="Westerberg I."/>
            <person name="Brannstrom I.O."/>
            <person name="Guillou S."/>
            <person name="Cros-Aarteil S."/>
            <person name="Calhoun S."/>
            <person name="Haridas S."/>
            <person name="Kuo A."/>
            <person name="Mondo S."/>
            <person name="Pangilinan J."/>
            <person name="Riley R."/>
            <person name="LaButti K."/>
            <person name="Andreopoulos B."/>
            <person name="Lipzen A."/>
            <person name="Chen C."/>
            <person name="Yan M."/>
            <person name="Daum C."/>
            <person name="Ng V."/>
            <person name="Clum A."/>
            <person name="Steindorff A."/>
            <person name="Ohm R.A."/>
            <person name="Martin F."/>
            <person name="Silar P."/>
            <person name="Natvig D.O."/>
            <person name="Lalanne C."/>
            <person name="Gautier V."/>
            <person name="Ament-Velasquez S.L."/>
            <person name="Kruys A."/>
            <person name="Hutchinson M.I."/>
            <person name="Powell A.J."/>
            <person name="Barry K."/>
            <person name="Miller A.N."/>
            <person name="Grigoriev I.V."/>
            <person name="Debuchy R."/>
            <person name="Gladieux P."/>
            <person name="Hiltunen Thoren M."/>
            <person name="Johannesson H."/>
        </authorList>
    </citation>
    <scope>NUCLEOTIDE SEQUENCE</scope>
    <source>
        <strain evidence="2">PSN243</strain>
    </source>
</reference>
<accession>A0AAV9GT86</accession>
<gene>
    <name evidence="2" type="ORF">QBC34DRAFT_46932</name>
</gene>
<dbReference type="Proteomes" id="UP001321760">
    <property type="component" value="Unassembled WGS sequence"/>
</dbReference>
<dbReference type="AlphaFoldDB" id="A0AAV9GT86"/>
<comment type="caution">
    <text evidence="2">The sequence shown here is derived from an EMBL/GenBank/DDBJ whole genome shotgun (WGS) entry which is preliminary data.</text>
</comment>
<evidence type="ECO:0000313" key="3">
    <source>
        <dbReference type="Proteomes" id="UP001321760"/>
    </source>
</evidence>
<dbReference type="EMBL" id="MU865926">
    <property type="protein sequence ID" value="KAK4451928.1"/>
    <property type="molecule type" value="Genomic_DNA"/>
</dbReference>
<feature type="compositionally biased region" description="Basic and acidic residues" evidence="1">
    <location>
        <begin position="148"/>
        <end position="162"/>
    </location>
</feature>